<dbReference type="Pfam" id="PF03899">
    <property type="entry name" value="ATP-synt_I"/>
    <property type="match status" value="1"/>
</dbReference>
<evidence type="ECO:0000313" key="7">
    <source>
        <dbReference type="EMBL" id="TKS54923.1"/>
    </source>
</evidence>
<dbReference type="EMBL" id="SPUH01000001">
    <property type="protein sequence ID" value="TKS54923.1"/>
    <property type="molecule type" value="Genomic_DNA"/>
</dbReference>
<evidence type="ECO:0000256" key="6">
    <source>
        <dbReference type="SAM" id="Phobius"/>
    </source>
</evidence>
<dbReference type="AlphaFoldDB" id="A0A4Z1RFH7"/>
<organism evidence="7 8">
    <name type="scientific">Luteimonas yindakuii</name>
    <dbReference type="NCBI Taxonomy" id="2565782"/>
    <lineage>
        <taxon>Bacteria</taxon>
        <taxon>Pseudomonadati</taxon>
        <taxon>Pseudomonadota</taxon>
        <taxon>Gammaproteobacteria</taxon>
        <taxon>Lysobacterales</taxon>
        <taxon>Lysobacteraceae</taxon>
        <taxon>Luteimonas</taxon>
    </lineage>
</organism>
<keyword evidence="4 6" id="KW-1133">Transmembrane helix</keyword>
<evidence type="ECO:0000313" key="8">
    <source>
        <dbReference type="Proteomes" id="UP000298681"/>
    </source>
</evidence>
<dbReference type="InterPro" id="IPR005598">
    <property type="entry name" value="ATP_synth_I"/>
</dbReference>
<keyword evidence="8" id="KW-1185">Reference proteome</keyword>
<keyword evidence="2" id="KW-1003">Cell membrane</keyword>
<gene>
    <name evidence="7" type="ORF">E4582_09210</name>
</gene>
<proteinExistence type="predicted"/>
<evidence type="ECO:0008006" key="9">
    <source>
        <dbReference type="Google" id="ProtNLM"/>
    </source>
</evidence>
<dbReference type="GO" id="GO:0005886">
    <property type="term" value="C:plasma membrane"/>
    <property type="evidence" value="ECO:0007669"/>
    <property type="project" value="UniProtKB-SubCell"/>
</dbReference>
<evidence type="ECO:0000256" key="2">
    <source>
        <dbReference type="ARBA" id="ARBA00022475"/>
    </source>
</evidence>
<name>A0A4Z1RFH7_9GAMM</name>
<keyword evidence="3 6" id="KW-0812">Transmembrane</keyword>
<accession>A0A4Z1RFH7</accession>
<dbReference type="Proteomes" id="UP000298681">
    <property type="component" value="Unassembled WGS sequence"/>
</dbReference>
<sequence>MLTSFAAGRRLAQRALAWQAVAVALTALAFLVKGWPWALAALAGGGSVAVGGWLHSAIALGGGAAPAGGALARVLVGALAKWAVVLAVLVLAVGVGGLPPVAVGVGVIVALVTQMLAMASR</sequence>
<dbReference type="RefSeq" id="WP_134674279.1">
    <property type="nucleotide sequence ID" value="NZ_SPUH01000001.1"/>
</dbReference>
<reference evidence="7 8" key="1">
    <citation type="submission" date="2019-01" db="EMBL/GenBank/DDBJ databases">
        <authorList>
            <person name="Zhang S."/>
        </authorList>
    </citation>
    <scope>NUCLEOTIDE SEQUENCE [LARGE SCALE GENOMIC DNA]</scope>
    <source>
        <strain evidence="7 8">1626</strain>
    </source>
</reference>
<comment type="subcellular location">
    <subcellularLocation>
        <location evidence="1">Cell membrane</location>
        <topology evidence="1">Multi-pass membrane protein</topology>
    </subcellularLocation>
</comment>
<comment type="caution">
    <text evidence="7">The sequence shown here is derived from an EMBL/GenBank/DDBJ whole genome shotgun (WGS) entry which is preliminary data.</text>
</comment>
<evidence type="ECO:0000256" key="1">
    <source>
        <dbReference type="ARBA" id="ARBA00004651"/>
    </source>
</evidence>
<protein>
    <recommendedName>
        <fullName evidence="9">ATP synthase subunit I</fullName>
    </recommendedName>
</protein>
<evidence type="ECO:0000256" key="4">
    <source>
        <dbReference type="ARBA" id="ARBA00022989"/>
    </source>
</evidence>
<feature type="transmembrane region" description="Helical" evidence="6">
    <location>
        <begin position="74"/>
        <end position="95"/>
    </location>
</feature>
<evidence type="ECO:0000256" key="5">
    <source>
        <dbReference type="ARBA" id="ARBA00023136"/>
    </source>
</evidence>
<keyword evidence="5 6" id="KW-0472">Membrane</keyword>
<evidence type="ECO:0000256" key="3">
    <source>
        <dbReference type="ARBA" id="ARBA00022692"/>
    </source>
</evidence>